<dbReference type="Gene3D" id="2.40.420.20">
    <property type="match status" value="1"/>
</dbReference>
<proteinExistence type="inferred from homology"/>
<dbReference type="RefSeq" id="WP_173072946.1">
    <property type="nucleotide sequence ID" value="NZ_CP041345.1"/>
</dbReference>
<sequence>MRTVRKFKLLTLLGLAAILWACGGNKAEVKQNSAPNEVKVVAQVVKSTPIVRTLRLPATIQAYKENHLAPATAGRVENVLVDVGDAVKRGQTVAILDRTNYQQAKIQFDKLKIDLLRADSLLKVGAIPQQQYDAVKMQYDIAKNNLEFLDENTTLRSPIDGVITGKYINDGELFAMSPVPGVGKPAVVSIMQLNKLKLLVGISSSYLPKVKTGMEVAIETEVYPNTKFRGVIEKVYPTIDNLTKNFTVEVVVSNSDMKLRPGMFATAIIRLGKGEAVLVPSFAVMKQSGTNERYAFVVKDGKAERRTVEVGEVFDDQIEIVKGIAPGEEIIVEGQTNVSDGQPVANKDN</sequence>
<dbReference type="InterPro" id="IPR058792">
    <property type="entry name" value="Beta-barrel_RND_2"/>
</dbReference>
<keyword evidence="7" id="KW-1185">Reference proteome</keyword>
<evidence type="ECO:0000313" key="6">
    <source>
        <dbReference type="EMBL" id="QKG79315.1"/>
    </source>
</evidence>
<comment type="similarity">
    <text evidence="1">Belongs to the membrane fusion protein (MFP) (TC 8.A.1) family.</text>
</comment>
<dbReference type="Gene3D" id="1.10.287.470">
    <property type="entry name" value="Helix hairpin bin"/>
    <property type="match status" value="1"/>
</dbReference>
<name>A0A7D3XK95_9BACT</name>
<dbReference type="AlphaFoldDB" id="A0A7D3XK95"/>
<feature type="domain" description="YknX-like C-terminal permuted SH3-like" evidence="5">
    <location>
        <begin position="278"/>
        <end position="345"/>
    </location>
</feature>
<dbReference type="NCBIfam" id="TIGR01730">
    <property type="entry name" value="RND_mfp"/>
    <property type="match status" value="1"/>
</dbReference>
<reference evidence="6 7" key="1">
    <citation type="submission" date="2019-07" db="EMBL/GenBank/DDBJ databases">
        <title>Thalassofilum flectens gen. nov., sp. nov., a novel moderate thermophilic anaerobe from a shallow sea hot spring in Kunashir Island (Russia), representing a new family in the order Bacteroidales, and proposal of Thalassofilacea fam. nov.</title>
        <authorList>
            <person name="Kochetkova T.V."/>
            <person name="Podosokorskaya O.A."/>
            <person name="Novikov A."/>
            <person name="Elcheninov A.G."/>
            <person name="Toshchakov S.V."/>
            <person name="Kublanov I.V."/>
        </authorList>
    </citation>
    <scope>NUCLEOTIDE SEQUENCE [LARGE SCALE GENOMIC DNA]</scope>
    <source>
        <strain evidence="6 7">38-H</strain>
    </source>
</reference>
<feature type="domain" description="CzcB-like barrel-sandwich hybrid" evidence="4">
    <location>
        <begin position="66"/>
        <end position="173"/>
    </location>
</feature>
<evidence type="ECO:0000313" key="7">
    <source>
        <dbReference type="Proteomes" id="UP000500961"/>
    </source>
</evidence>
<dbReference type="FunFam" id="2.40.30.170:FF:000010">
    <property type="entry name" value="Efflux RND transporter periplasmic adaptor subunit"/>
    <property type="match status" value="1"/>
</dbReference>
<organism evidence="6 7">
    <name type="scientific">Tenuifilum thalassicum</name>
    <dbReference type="NCBI Taxonomy" id="2590900"/>
    <lineage>
        <taxon>Bacteria</taxon>
        <taxon>Pseudomonadati</taxon>
        <taxon>Bacteroidota</taxon>
        <taxon>Bacteroidia</taxon>
        <taxon>Bacteroidales</taxon>
        <taxon>Tenuifilaceae</taxon>
        <taxon>Tenuifilum</taxon>
    </lineage>
</organism>
<keyword evidence="2" id="KW-0732">Signal</keyword>
<dbReference type="InterPro" id="IPR058637">
    <property type="entry name" value="YknX-like_C"/>
</dbReference>
<dbReference type="GO" id="GO:1990281">
    <property type="term" value="C:efflux pump complex"/>
    <property type="evidence" value="ECO:0007669"/>
    <property type="project" value="TreeGrafter"/>
</dbReference>
<dbReference type="GO" id="GO:0015562">
    <property type="term" value="F:efflux transmembrane transporter activity"/>
    <property type="evidence" value="ECO:0007669"/>
    <property type="project" value="TreeGrafter"/>
</dbReference>
<dbReference type="EMBL" id="CP041345">
    <property type="protein sequence ID" value="QKG79315.1"/>
    <property type="molecule type" value="Genomic_DNA"/>
</dbReference>
<dbReference type="Gene3D" id="2.40.30.170">
    <property type="match status" value="1"/>
</dbReference>
<evidence type="ECO:0000256" key="1">
    <source>
        <dbReference type="ARBA" id="ARBA00009477"/>
    </source>
</evidence>
<evidence type="ECO:0000259" key="4">
    <source>
        <dbReference type="Pfam" id="PF25973"/>
    </source>
</evidence>
<dbReference type="InterPro" id="IPR006143">
    <property type="entry name" value="RND_pump_MFP"/>
</dbReference>
<accession>A0A7D3XK95</accession>
<gene>
    <name evidence="6" type="ORF">FHG85_03230</name>
</gene>
<dbReference type="Pfam" id="PF25973">
    <property type="entry name" value="BSH_CzcB"/>
    <property type="match status" value="1"/>
</dbReference>
<feature type="chain" id="PRO_5029761774" evidence="2">
    <location>
        <begin position="28"/>
        <end position="349"/>
    </location>
</feature>
<evidence type="ECO:0000256" key="2">
    <source>
        <dbReference type="SAM" id="SignalP"/>
    </source>
</evidence>
<dbReference type="Gene3D" id="2.40.50.100">
    <property type="match status" value="1"/>
</dbReference>
<dbReference type="KEGG" id="ttz:FHG85_03230"/>
<dbReference type="Pfam" id="PF25954">
    <property type="entry name" value="Beta-barrel_RND_2"/>
    <property type="match status" value="1"/>
</dbReference>
<protein>
    <submittedName>
        <fullName evidence="6">Efflux RND transporter periplasmic adaptor subunit</fullName>
    </submittedName>
</protein>
<feature type="signal peptide" evidence="2">
    <location>
        <begin position="1"/>
        <end position="27"/>
    </location>
</feature>
<evidence type="ECO:0000259" key="5">
    <source>
        <dbReference type="Pfam" id="PF25989"/>
    </source>
</evidence>
<dbReference type="InterPro" id="IPR058647">
    <property type="entry name" value="BSH_CzcB-like"/>
</dbReference>
<dbReference type="Pfam" id="PF25989">
    <property type="entry name" value="YknX_C"/>
    <property type="match status" value="1"/>
</dbReference>
<feature type="domain" description="CusB-like beta-barrel" evidence="3">
    <location>
        <begin position="204"/>
        <end position="268"/>
    </location>
</feature>
<dbReference type="SUPFAM" id="SSF111369">
    <property type="entry name" value="HlyD-like secretion proteins"/>
    <property type="match status" value="1"/>
</dbReference>
<evidence type="ECO:0000259" key="3">
    <source>
        <dbReference type="Pfam" id="PF25954"/>
    </source>
</evidence>
<dbReference type="Proteomes" id="UP000500961">
    <property type="component" value="Chromosome"/>
</dbReference>
<dbReference type="PANTHER" id="PTHR30469">
    <property type="entry name" value="MULTIDRUG RESISTANCE PROTEIN MDTA"/>
    <property type="match status" value="1"/>
</dbReference>